<evidence type="ECO:0000313" key="2">
    <source>
        <dbReference type="EMBL" id="QEK65514.1"/>
    </source>
</evidence>
<evidence type="ECO:0000313" key="3">
    <source>
        <dbReference type="Proteomes" id="UP000325032"/>
    </source>
</evidence>
<accession>A0A498TT34</accession>
<sequence length="78" mass="8986">MLASLLNMIEVTRLNGKGFMLNALHIEQIESFPDTTITLANGKKFVVKEDEEQLQEKIISFYRKIQVISLNQGIEEFE</sequence>
<evidence type="ECO:0000313" key="1">
    <source>
        <dbReference type="EMBL" id="BBP89359.1"/>
    </source>
</evidence>
<reference evidence="1 4" key="3">
    <citation type="submission" date="2019-12" db="EMBL/GenBank/DDBJ databases">
        <title>Full genome sequence of a Bacillus safensis strain isolated from commercially available natto in Indonesia.</title>
        <authorList>
            <person name="Yoshida M."/>
            <person name="Uomi M."/>
            <person name="Waturangi D."/>
            <person name="Ekaputri J.J."/>
            <person name="Setiamarga D.H.E."/>
        </authorList>
    </citation>
    <scope>NUCLEOTIDE SEQUENCE [LARGE SCALE GENOMIC DNA]</scope>
    <source>
        <strain evidence="1 4">IDN1</strain>
    </source>
</reference>
<accession>A0A5C0WN76</accession>
<dbReference type="PANTHER" id="PTHR39185">
    <property type="entry name" value="SWARMING MOTILITY PROTEIN SWRD"/>
    <property type="match status" value="1"/>
</dbReference>
<reference evidence="2" key="2">
    <citation type="submission" date="2019-08" db="EMBL/GenBank/DDBJ databases">
        <authorList>
            <person name="Park J.M."/>
            <person name="Hong C.E."/>
            <person name="Jo S.H."/>
        </authorList>
    </citation>
    <scope>NUCLEOTIDE SEQUENCE</scope>
    <source>
        <strain evidence="2">PgKB20</strain>
    </source>
</reference>
<proteinExistence type="predicted"/>
<dbReference type="AlphaFoldDB" id="A0A5C0WN76"/>
<gene>
    <name evidence="2" type="primary">swrD</name>
    <name evidence="1" type="synonym">ylzI</name>
    <name evidence="1" type="ORF">BsIDN1_29770</name>
    <name evidence="2" type="ORF">FX981_03784</name>
</gene>
<evidence type="ECO:0000313" key="4">
    <source>
        <dbReference type="Proteomes" id="UP000464658"/>
    </source>
</evidence>
<dbReference type="Proteomes" id="UP000325032">
    <property type="component" value="Chromosome"/>
</dbReference>
<protein>
    <submittedName>
        <fullName evidence="2">Swarming motility protein SwrD</fullName>
    </submittedName>
</protein>
<name>A0A5C0WN76_BACIA</name>
<dbReference type="Proteomes" id="UP000464658">
    <property type="component" value="Chromosome"/>
</dbReference>
<organism evidence="2 3">
    <name type="scientific">Bacillus safensis</name>
    <dbReference type="NCBI Taxonomy" id="561879"/>
    <lineage>
        <taxon>Bacteria</taxon>
        <taxon>Bacillati</taxon>
        <taxon>Bacillota</taxon>
        <taxon>Bacilli</taxon>
        <taxon>Bacillales</taxon>
        <taxon>Bacillaceae</taxon>
        <taxon>Bacillus</taxon>
    </lineage>
</organism>
<keyword evidence="3" id="KW-1185">Reference proteome</keyword>
<dbReference type="EMBL" id="AP021906">
    <property type="protein sequence ID" value="BBP89359.1"/>
    <property type="molecule type" value="Genomic_DNA"/>
</dbReference>
<dbReference type="EMBL" id="CP043404">
    <property type="protein sequence ID" value="QEK65514.1"/>
    <property type="molecule type" value="Genomic_DNA"/>
</dbReference>
<reference evidence="2 3" key="1">
    <citation type="journal article" date="2018" name="Plant Biotechnol. Rep.">
        <title>Diversity and antifungal activity of endophytic bacteria associated with Panax ginseng seedlings.</title>
        <authorList>
            <person name="Park J.M."/>
            <person name="Hong C.E."/>
            <person name="Jo S.H."/>
        </authorList>
    </citation>
    <scope>NUCLEOTIDE SEQUENCE [LARGE SCALE GENOMIC DNA]</scope>
    <source>
        <strain evidence="2 3">PgKB20</strain>
    </source>
</reference>
<dbReference type="PANTHER" id="PTHR39185:SF1">
    <property type="entry name" value="SWARMING MOTILITY PROTEIN SWRD"/>
    <property type="match status" value="1"/>
</dbReference>
<dbReference type="InterPro" id="IPR009384">
    <property type="entry name" value="SwrD-like"/>
</dbReference>
<dbReference type="Pfam" id="PF06289">
    <property type="entry name" value="FlbD"/>
    <property type="match status" value="1"/>
</dbReference>